<name>A0A918FWV8_9ACTN</name>
<protein>
    <submittedName>
        <fullName evidence="2">Uncharacterized protein</fullName>
    </submittedName>
</protein>
<accession>A0A918FWV8</accession>
<keyword evidence="3" id="KW-1185">Reference proteome</keyword>
<dbReference type="Pfam" id="PF19505">
    <property type="entry name" value="DUF6039"/>
    <property type="match status" value="1"/>
</dbReference>
<proteinExistence type="predicted"/>
<gene>
    <name evidence="2" type="ORF">GCM10010269_39470</name>
</gene>
<organism evidence="2 3">
    <name type="scientific">Streptomyces humidus</name>
    <dbReference type="NCBI Taxonomy" id="52259"/>
    <lineage>
        <taxon>Bacteria</taxon>
        <taxon>Bacillati</taxon>
        <taxon>Actinomycetota</taxon>
        <taxon>Actinomycetes</taxon>
        <taxon>Kitasatosporales</taxon>
        <taxon>Streptomycetaceae</taxon>
        <taxon>Streptomyces</taxon>
    </lineage>
</organism>
<sequence>MTVDSGTPSVPPARHQTAQPADRILHSANAGVVVERVAQIAAGQGDNARRMAREAAEFVNAKHPGLATVFVYEETFGVKDRLHWLIHFRSLEDYERLLHMGGARDFRDGVLGGHVSDRQADQWQAAFVPGTVRETMMLPHRWGMFGTATQTMAQDASMSPLAADRDEPWFEVLPAQHQTSVPAEQLLNTATAGVIMHRVVDFSYKYRAEARLFARTVAENTNLNSGGEATALVFEELFGTMERMHFLIHMRTLGTMYRLMGIDARTDPSAPRATYMQDWVSKEQGGGRWDSLMLEGSGHDGCLTPQYWGD</sequence>
<evidence type="ECO:0000256" key="1">
    <source>
        <dbReference type="SAM" id="MobiDB-lite"/>
    </source>
</evidence>
<dbReference type="EMBL" id="BMTL01000015">
    <property type="protein sequence ID" value="GGR96727.1"/>
    <property type="molecule type" value="Genomic_DNA"/>
</dbReference>
<reference evidence="2" key="2">
    <citation type="submission" date="2020-09" db="EMBL/GenBank/DDBJ databases">
        <authorList>
            <person name="Sun Q."/>
            <person name="Ohkuma M."/>
        </authorList>
    </citation>
    <scope>NUCLEOTIDE SEQUENCE</scope>
    <source>
        <strain evidence="2">JCM 4386</strain>
    </source>
</reference>
<dbReference type="InterPro" id="IPR046102">
    <property type="entry name" value="DUF6039"/>
</dbReference>
<dbReference type="RefSeq" id="WP_190150597.1">
    <property type="nucleotide sequence ID" value="NZ_BMTL01000015.1"/>
</dbReference>
<evidence type="ECO:0000313" key="3">
    <source>
        <dbReference type="Proteomes" id="UP000606194"/>
    </source>
</evidence>
<dbReference type="AlphaFoldDB" id="A0A918FWV8"/>
<evidence type="ECO:0000313" key="2">
    <source>
        <dbReference type="EMBL" id="GGR96727.1"/>
    </source>
</evidence>
<comment type="caution">
    <text evidence="2">The sequence shown here is derived from an EMBL/GenBank/DDBJ whole genome shotgun (WGS) entry which is preliminary data.</text>
</comment>
<dbReference type="Proteomes" id="UP000606194">
    <property type="component" value="Unassembled WGS sequence"/>
</dbReference>
<reference evidence="2" key="1">
    <citation type="journal article" date="2014" name="Int. J. Syst. Evol. Microbiol.">
        <title>Complete genome sequence of Corynebacterium casei LMG S-19264T (=DSM 44701T), isolated from a smear-ripened cheese.</title>
        <authorList>
            <consortium name="US DOE Joint Genome Institute (JGI-PGF)"/>
            <person name="Walter F."/>
            <person name="Albersmeier A."/>
            <person name="Kalinowski J."/>
            <person name="Ruckert C."/>
        </authorList>
    </citation>
    <scope>NUCLEOTIDE SEQUENCE</scope>
    <source>
        <strain evidence="2">JCM 4386</strain>
    </source>
</reference>
<feature type="region of interest" description="Disordered" evidence="1">
    <location>
        <begin position="1"/>
        <end position="20"/>
    </location>
</feature>